<proteinExistence type="predicted"/>
<keyword evidence="5 13" id="KW-0597">Phosphoprotein</keyword>
<evidence type="ECO:0000259" key="16">
    <source>
        <dbReference type="PROSITE" id="PS50110"/>
    </source>
</evidence>
<keyword evidence="8" id="KW-0067">ATP-binding</keyword>
<feature type="domain" description="Response regulatory" evidence="16">
    <location>
        <begin position="1007"/>
        <end position="1124"/>
    </location>
</feature>
<feature type="domain" description="PAC" evidence="18">
    <location>
        <begin position="276"/>
        <end position="328"/>
    </location>
</feature>
<keyword evidence="4" id="KW-1003">Cell membrane</keyword>
<feature type="domain" description="PAC" evidence="18">
    <location>
        <begin position="554"/>
        <end position="607"/>
    </location>
</feature>
<evidence type="ECO:0000313" key="21">
    <source>
        <dbReference type="Proteomes" id="UP001058461"/>
    </source>
</evidence>
<feature type="domain" description="Histidine kinase" evidence="15">
    <location>
        <begin position="624"/>
        <end position="845"/>
    </location>
</feature>
<evidence type="ECO:0000256" key="5">
    <source>
        <dbReference type="ARBA" id="ARBA00022553"/>
    </source>
</evidence>
<evidence type="ECO:0000256" key="6">
    <source>
        <dbReference type="ARBA" id="ARBA00022692"/>
    </source>
</evidence>
<dbReference type="Pfam" id="PF00072">
    <property type="entry name" value="Response_reg"/>
    <property type="match status" value="2"/>
</dbReference>
<comment type="catalytic activity">
    <reaction evidence="1">
        <text>ATP + protein L-histidine = ADP + protein N-phospho-L-histidine.</text>
        <dbReference type="EC" id="2.7.13.3"/>
    </reaction>
</comment>
<feature type="domain" description="HPt" evidence="19">
    <location>
        <begin position="1163"/>
        <end position="1259"/>
    </location>
</feature>
<dbReference type="EC" id="2.7.13.3" evidence="3"/>
<comment type="subcellular location">
    <subcellularLocation>
        <location evidence="2">Cell membrane</location>
        <topology evidence="2">Multi-pass membrane protein</topology>
    </subcellularLocation>
</comment>
<feature type="domain" description="PAS" evidence="17">
    <location>
        <begin position="479"/>
        <end position="531"/>
    </location>
</feature>
<dbReference type="InterPro" id="IPR008207">
    <property type="entry name" value="Sig_transdc_His_kin_Hpt_dom"/>
</dbReference>
<feature type="modified residue" description="Phosphohistidine" evidence="12">
    <location>
        <position position="1202"/>
    </location>
</feature>
<gene>
    <name evidence="20" type="ORF">KDW95_12125</name>
</gene>
<dbReference type="CDD" id="cd16922">
    <property type="entry name" value="HATPase_EvgS-ArcB-TorS-like"/>
    <property type="match status" value="1"/>
</dbReference>
<dbReference type="Pfam" id="PF00989">
    <property type="entry name" value="PAS"/>
    <property type="match status" value="1"/>
</dbReference>
<dbReference type="InterPro" id="IPR001789">
    <property type="entry name" value="Sig_transdc_resp-reg_receiver"/>
</dbReference>
<evidence type="ECO:0000256" key="12">
    <source>
        <dbReference type="PROSITE-ProRule" id="PRU00110"/>
    </source>
</evidence>
<dbReference type="SMART" id="SM00387">
    <property type="entry name" value="HATPase_c"/>
    <property type="match status" value="1"/>
</dbReference>
<evidence type="ECO:0000256" key="8">
    <source>
        <dbReference type="ARBA" id="ARBA00022840"/>
    </source>
</evidence>
<dbReference type="Gene3D" id="3.30.565.10">
    <property type="entry name" value="Histidine kinase-like ATPase, C-terminal domain"/>
    <property type="match status" value="1"/>
</dbReference>
<dbReference type="InterPro" id="IPR036641">
    <property type="entry name" value="HPT_dom_sf"/>
</dbReference>
<dbReference type="EMBL" id="CP073347">
    <property type="protein sequence ID" value="UTW10064.1"/>
    <property type="molecule type" value="Genomic_DNA"/>
</dbReference>
<keyword evidence="6" id="KW-0812">Transmembrane</keyword>
<feature type="modified residue" description="4-aspartylphosphate" evidence="13">
    <location>
        <position position="1056"/>
    </location>
</feature>
<evidence type="ECO:0000256" key="11">
    <source>
        <dbReference type="ARBA" id="ARBA00023136"/>
    </source>
</evidence>
<dbReference type="CDD" id="cd17546">
    <property type="entry name" value="REC_hyHK_CKI1_RcsC-like"/>
    <property type="match status" value="1"/>
</dbReference>
<dbReference type="PANTHER" id="PTHR45339">
    <property type="entry name" value="HYBRID SIGNAL TRANSDUCTION HISTIDINE KINASE J"/>
    <property type="match status" value="1"/>
</dbReference>
<dbReference type="InterPro" id="IPR004358">
    <property type="entry name" value="Sig_transdc_His_kin-like_C"/>
</dbReference>
<dbReference type="InterPro" id="IPR000014">
    <property type="entry name" value="PAS"/>
</dbReference>
<organism evidence="20 21">
    <name type="scientific">Marinobacterium rhizophilum</name>
    <dbReference type="NCBI Taxonomy" id="420402"/>
    <lineage>
        <taxon>Bacteria</taxon>
        <taxon>Pseudomonadati</taxon>
        <taxon>Pseudomonadota</taxon>
        <taxon>Gammaproteobacteria</taxon>
        <taxon>Oceanospirillales</taxon>
        <taxon>Oceanospirillaceae</taxon>
        <taxon>Marinobacterium</taxon>
    </lineage>
</organism>
<keyword evidence="10" id="KW-0902">Two-component regulatory system</keyword>
<dbReference type="InterPro" id="IPR001610">
    <property type="entry name" value="PAC"/>
</dbReference>
<dbReference type="NCBIfam" id="TIGR00229">
    <property type="entry name" value="sensory_box"/>
    <property type="match status" value="2"/>
</dbReference>
<evidence type="ECO:0000256" key="4">
    <source>
        <dbReference type="ARBA" id="ARBA00022475"/>
    </source>
</evidence>
<dbReference type="InterPro" id="IPR011006">
    <property type="entry name" value="CheY-like_superfamily"/>
</dbReference>
<dbReference type="InterPro" id="IPR005467">
    <property type="entry name" value="His_kinase_dom"/>
</dbReference>
<evidence type="ECO:0000256" key="1">
    <source>
        <dbReference type="ARBA" id="ARBA00000085"/>
    </source>
</evidence>
<dbReference type="SUPFAM" id="SSF55874">
    <property type="entry name" value="ATPase domain of HSP90 chaperone/DNA topoisomerase II/histidine kinase"/>
    <property type="match status" value="1"/>
</dbReference>
<evidence type="ECO:0000256" key="7">
    <source>
        <dbReference type="ARBA" id="ARBA00022741"/>
    </source>
</evidence>
<reference evidence="20" key="1">
    <citation type="submission" date="2021-04" db="EMBL/GenBank/DDBJ databases">
        <title>Oceanospirillales bacteria with DddD are important DMSP degraders in coastal seawater.</title>
        <authorList>
            <person name="Liu J."/>
        </authorList>
    </citation>
    <scope>NUCLEOTIDE SEQUENCE</scope>
    <source>
        <strain evidence="20">D13-1</strain>
    </source>
</reference>
<dbReference type="Pfam" id="PF02518">
    <property type="entry name" value="HATPase_c"/>
    <property type="match status" value="1"/>
</dbReference>
<evidence type="ECO:0000256" key="3">
    <source>
        <dbReference type="ARBA" id="ARBA00012438"/>
    </source>
</evidence>
<dbReference type="SUPFAM" id="SSF52172">
    <property type="entry name" value="CheY-like"/>
    <property type="match status" value="2"/>
</dbReference>
<dbReference type="Gene3D" id="1.20.120.160">
    <property type="entry name" value="HPT domain"/>
    <property type="match status" value="1"/>
</dbReference>
<dbReference type="InterPro" id="IPR003594">
    <property type="entry name" value="HATPase_dom"/>
</dbReference>
<dbReference type="SMART" id="SM00448">
    <property type="entry name" value="REC"/>
    <property type="match status" value="2"/>
</dbReference>
<evidence type="ECO:0000313" key="20">
    <source>
        <dbReference type="EMBL" id="UTW10064.1"/>
    </source>
</evidence>
<feature type="domain" description="Response regulatory" evidence="16">
    <location>
        <begin position="3"/>
        <end position="119"/>
    </location>
</feature>
<dbReference type="PROSITE" id="PS50894">
    <property type="entry name" value="HPT"/>
    <property type="match status" value="1"/>
</dbReference>
<accession>A0ABY5HDK9</accession>
<dbReference type="InterPro" id="IPR036890">
    <property type="entry name" value="HATPase_C_sf"/>
</dbReference>
<evidence type="ECO:0000259" key="15">
    <source>
        <dbReference type="PROSITE" id="PS50109"/>
    </source>
</evidence>
<dbReference type="InterPro" id="IPR013767">
    <property type="entry name" value="PAS_fold"/>
</dbReference>
<dbReference type="Gene3D" id="1.10.287.130">
    <property type="match status" value="1"/>
</dbReference>
<dbReference type="SUPFAM" id="SSF55785">
    <property type="entry name" value="PYP-like sensor domain (PAS domain)"/>
    <property type="match status" value="2"/>
</dbReference>
<evidence type="ECO:0000256" key="2">
    <source>
        <dbReference type="ARBA" id="ARBA00004651"/>
    </source>
</evidence>
<evidence type="ECO:0000259" key="17">
    <source>
        <dbReference type="PROSITE" id="PS50112"/>
    </source>
</evidence>
<feature type="modified residue" description="4-aspartylphosphate" evidence="13">
    <location>
        <position position="52"/>
    </location>
</feature>
<evidence type="ECO:0000259" key="18">
    <source>
        <dbReference type="PROSITE" id="PS50113"/>
    </source>
</evidence>
<dbReference type="PROSITE" id="PS50110">
    <property type="entry name" value="RESPONSE_REGULATORY"/>
    <property type="match status" value="2"/>
</dbReference>
<dbReference type="CDD" id="cd00082">
    <property type="entry name" value="HisKA"/>
    <property type="match status" value="1"/>
</dbReference>
<keyword evidence="9" id="KW-1133">Transmembrane helix</keyword>
<dbReference type="SUPFAM" id="SSF47384">
    <property type="entry name" value="Homodimeric domain of signal transducing histidine kinase"/>
    <property type="match status" value="1"/>
</dbReference>
<keyword evidence="14" id="KW-0175">Coiled coil</keyword>
<dbReference type="CDD" id="cd00130">
    <property type="entry name" value="PAS"/>
    <property type="match status" value="2"/>
</dbReference>
<dbReference type="Proteomes" id="UP001058461">
    <property type="component" value="Chromosome"/>
</dbReference>
<keyword evidence="11" id="KW-0472">Membrane</keyword>
<name>A0ABY5HDK9_9GAMM</name>
<dbReference type="Pfam" id="PF13426">
    <property type="entry name" value="PAS_9"/>
    <property type="match status" value="1"/>
</dbReference>
<dbReference type="PROSITE" id="PS50112">
    <property type="entry name" value="PAS"/>
    <property type="match status" value="1"/>
</dbReference>
<dbReference type="PROSITE" id="PS50113">
    <property type="entry name" value="PAC"/>
    <property type="match status" value="2"/>
</dbReference>
<dbReference type="InterPro" id="IPR000700">
    <property type="entry name" value="PAS-assoc_C"/>
</dbReference>
<protein>
    <recommendedName>
        <fullName evidence="3">histidine kinase</fullName>
        <ecNumber evidence="3">2.7.13.3</ecNumber>
    </recommendedName>
</protein>
<dbReference type="Pfam" id="PF00512">
    <property type="entry name" value="HisKA"/>
    <property type="match status" value="1"/>
</dbReference>
<dbReference type="SMART" id="SM00388">
    <property type="entry name" value="HisKA"/>
    <property type="match status" value="1"/>
</dbReference>
<dbReference type="PANTHER" id="PTHR45339:SF1">
    <property type="entry name" value="HYBRID SIGNAL TRANSDUCTION HISTIDINE KINASE J"/>
    <property type="match status" value="1"/>
</dbReference>
<dbReference type="RefSeq" id="WP_255852068.1">
    <property type="nucleotide sequence ID" value="NZ_CP073347.1"/>
</dbReference>
<dbReference type="InterPro" id="IPR003661">
    <property type="entry name" value="HisK_dim/P_dom"/>
</dbReference>
<dbReference type="PRINTS" id="PR00344">
    <property type="entry name" value="BCTRLSENSOR"/>
</dbReference>
<evidence type="ECO:0000259" key="19">
    <source>
        <dbReference type="PROSITE" id="PS50894"/>
    </source>
</evidence>
<dbReference type="SUPFAM" id="SSF55781">
    <property type="entry name" value="GAF domain-like"/>
    <property type="match status" value="1"/>
</dbReference>
<keyword evidence="7" id="KW-0547">Nucleotide-binding</keyword>
<dbReference type="Pfam" id="PF01627">
    <property type="entry name" value="Hpt"/>
    <property type="match status" value="1"/>
</dbReference>
<dbReference type="InterPro" id="IPR036097">
    <property type="entry name" value="HisK_dim/P_sf"/>
</dbReference>
<evidence type="ECO:0000256" key="14">
    <source>
        <dbReference type="SAM" id="Coils"/>
    </source>
</evidence>
<dbReference type="Gene3D" id="3.40.50.2300">
    <property type="match status" value="2"/>
</dbReference>
<evidence type="ECO:0000256" key="13">
    <source>
        <dbReference type="PROSITE-ProRule" id="PRU00169"/>
    </source>
</evidence>
<dbReference type="SMART" id="SM00073">
    <property type="entry name" value="HPT"/>
    <property type="match status" value="1"/>
</dbReference>
<dbReference type="SMART" id="SM00086">
    <property type="entry name" value="PAC"/>
    <property type="match status" value="2"/>
</dbReference>
<evidence type="ECO:0000256" key="9">
    <source>
        <dbReference type="ARBA" id="ARBA00022989"/>
    </source>
</evidence>
<dbReference type="Gene3D" id="3.30.450.20">
    <property type="entry name" value="PAS domain"/>
    <property type="match status" value="2"/>
</dbReference>
<dbReference type="PROSITE" id="PS50109">
    <property type="entry name" value="HIS_KIN"/>
    <property type="match status" value="1"/>
</dbReference>
<sequence length="1259" mass="137055">MSKVLVVEDSQTQAEKLRLILEMSGFDAQVANTGDEALILLQNAPFDLIVSDVVMPGISGYELCRIVRQTPGIRSIPFLLLTARKDPVDIISGLECSVDAFLTKPYDMDQLLARINALLNNRSVVEDSRFSMGADLELFGKRVKISASKEQIFNLLISTFEDIHATNLELQKSRENLTKAKEKLEAYTRTVQDRLAVSQQDLHTRNQAIESLSSGMVIIDVSTQEFTVSDANSALFKMTGYDEAIIGQPFNLFPGEQTDRRVLNSIFDALSNAEPVVETLRCYRHDGTSFWNHVTLRPILNNQGPVHHYVGILRDVTAEKQFELAMQAVSTELTMLEGDEFYQQATLRLADILGTDFALICRFGPAEPADTATTVAWVESGRVVADARAVTPGAPWSELAQGRTCLFESGVRSRYPVDAMFREKSVEAFAGEPVRDPSGRVLAMIAVMDTLALPQTAAVAQVLKIFALAVAAAMTRERNRRQYQGLFEFAPDAMVMTDKDGVIRLVNRQAEQLFGWSRGELTGQNLNVLMPMHIRDGHPVLQVGAQGAETSGSLGSEAALLHGLRRDGSQFPAEISLSPMDTEDGLMLAAVVRDITDRLRQEEDRTAREAADQANQAKSTFLAAMSHEIRTPMNGVIGSVDLLARSSLKPHQVELAETIRESAFSLLAIIDDVLDFSKIEAGKLELDSEPVSVPRVVGSVCNALKPVSQGKGVRLVQYTDPALPARILSDSIRLRQILNNLVSNAIKFSGGQGRRGRVSVRAELAGDATVQLTVRDNGIGISAEVQAKLFTPFVQAESSTTRRFGGTGLGLAICQHLVRMLDGQITVESAPGKGSTFRVTLPFVQDTREFVRPPEPGLVGLHCMLMTADRPLARDWCTYLEHAGAVAEILSEEASAAQKQLSEAQPEATVLVFEGSYESALQWRKGLALQRFAMLVVVDSGGPSNAQQQEAGTFSIDIHALSRIGFLQAVAVAAGRSKPERDEDGPGLLSQAFLPPDRKQAIAQGRLILVAEDNEVNQKVIRRQLALLGLAADLVENGRDAMTAWQGGGYALLLTDLHMPLMDGYELSRAIRSQESSEPAMPIIALTANALKGEADRCREAGMNDYLSKPTTLDKLSAVLKQWLPQMADTTIEKPKPDSIAGDEDSALSVLDLDILVGLVGNDPSLIEEFVRDYRHSAEQACSQLKLSVASRDHQAIVAIAHRLKSSSRAIGALALGSCCERLEQVGKAGGNADDMDALFAEFRQALAAVVDVIEHAEC</sequence>
<keyword evidence="21" id="KW-1185">Reference proteome</keyword>
<dbReference type="SUPFAM" id="SSF47226">
    <property type="entry name" value="Histidine-containing phosphotransfer domain, HPT domain"/>
    <property type="match status" value="1"/>
</dbReference>
<dbReference type="InterPro" id="IPR035965">
    <property type="entry name" value="PAS-like_dom_sf"/>
</dbReference>
<feature type="coiled-coil region" evidence="14">
    <location>
        <begin position="163"/>
        <end position="190"/>
    </location>
</feature>
<dbReference type="SMART" id="SM00091">
    <property type="entry name" value="PAS"/>
    <property type="match status" value="2"/>
</dbReference>
<evidence type="ECO:0000256" key="10">
    <source>
        <dbReference type="ARBA" id="ARBA00023012"/>
    </source>
</evidence>